<sequence>MRILAIDFETADVTRDSACAVGAVLVENGRVVESFHRLIRPPQSYVLFTAIHGIRWEDVADQPRFNEIWPDLAPLVAAADLFAAHNAGFDRSVMFGCCAAYGIKAPTQRWLCTVKLSRTLWNIFPTKLPNVCDHFGIPLDHHDALSDASACAEIARRAVIGGNVLECGILGDRRLVAA</sequence>
<evidence type="ECO:0000259" key="1">
    <source>
        <dbReference type="SMART" id="SM00479"/>
    </source>
</evidence>
<proteinExistence type="predicted"/>
<dbReference type="GO" id="GO:0004527">
    <property type="term" value="F:exonuclease activity"/>
    <property type="evidence" value="ECO:0007669"/>
    <property type="project" value="UniProtKB-KW"/>
</dbReference>
<keyword evidence="2" id="KW-0269">Exonuclease</keyword>
<feature type="domain" description="Exonuclease" evidence="1">
    <location>
        <begin position="2"/>
        <end position="164"/>
    </location>
</feature>
<comment type="caution">
    <text evidence="2">The sequence shown here is derived from an EMBL/GenBank/DDBJ whole genome shotgun (WGS) entry which is preliminary data.</text>
</comment>
<dbReference type="SUPFAM" id="SSF53098">
    <property type="entry name" value="Ribonuclease H-like"/>
    <property type="match status" value="1"/>
</dbReference>
<organism evidence="2 3">
    <name type="scientific">Sphingoaurantiacus capsulatus</name>
    <dbReference type="NCBI Taxonomy" id="1771310"/>
    <lineage>
        <taxon>Bacteria</taxon>
        <taxon>Pseudomonadati</taxon>
        <taxon>Pseudomonadota</taxon>
        <taxon>Alphaproteobacteria</taxon>
        <taxon>Sphingomonadales</taxon>
        <taxon>Sphingosinicellaceae</taxon>
        <taxon>Sphingoaurantiacus</taxon>
    </lineage>
</organism>
<dbReference type="EMBL" id="JBHRXV010000004">
    <property type="protein sequence ID" value="MFC3712157.1"/>
    <property type="molecule type" value="Genomic_DNA"/>
</dbReference>
<keyword evidence="2" id="KW-0540">Nuclease</keyword>
<dbReference type="InterPro" id="IPR013520">
    <property type="entry name" value="Ribonucl_H"/>
</dbReference>
<gene>
    <name evidence="2" type="ORF">ACFOMD_06230</name>
</gene>
<keyword evidence="3" id="KW-1185">Reference proteome</keyword>
<accession>A0ABV7XA41</accession>
<dbReference type="RefSeq" id="WP_380858488.1">
    <property type="nucleotide sequence ID" value="NZ_JBHRXV010000004.1"/>
</dbReference>
<reference evidence="3" key="1">
    <citation type="journal article" date="2019" name="Int. J. Syst. Evol. Microbiol.">
        <title>The Global Catalogue of Microorganisms (GCM) 10K type strain sequencing project: providing services to taxonomists for standard genome sequencing and annotation.</title>
        <authorList>
            <consortium name="The Broad Institute Genomics Platform"/>
            <consortium name="The Broad Institute Genome Sequencing Center for Infectious Disease"/>
            <person name="Wu L."/>
            <person name="Ma J."/>
        </authorList>
    </citation>
    <scope>NUCLEOTIDE SEQUENCE [LARGE SCALE GENOMIC DNA]</scope>
    <source>
        <strain evidence="3">KCTC 42644</strain>
    </source>
</reference>
<keyword evidence="2" id="KW-0378">Hydrolase</keyword>
<dbReference type="Gene3D" id="3.30.420.10">
    <property type="entry name" value="Ribonuclease H-like superfamily/Ribonuclease H"/>
    <property type="match status" value="1"/>
</dbReference>
<dbReference type="CDD" id="cd06130">
    <property type="entry name" value="DNA_pol_III_epsilon_like"/>
    <property type="match status" value="1"/>
</dbReference>
<dbReference type="SMART" id="SM00479">
    <property type="entry name" value="EXOIII"/>
    <property type="match status" value="1"/>
</dbReference>
<dbReference type="Pfam" id="PF00929">
    <property type="entry name" value="RNase_T"/>
    <property type="match status" value="1"/>
</dbReference>
<dbReference type="InterPro" id="IPR012337">
    <property type="entry name" value="RNaseH-like_sf"/>
</dbReference>
<dbReference type="EC" id="3.1.-.-" evidence="2"/>
<protein>
    <submittedName>
        <fullName evidence="2">3'-5' exonuclease</fullName>
        <ecNumber evidence="2">3.1.-.-</ecNumber>
    </submittedName>
</protein>
<dbReference type="PANTHER" id="PTHR30231">
    <property type="entry name" value="DNA POLYMERASE III SUBUNIT EPSILON"/>
    <property type="match status" value="1"/>
</dbReference>
<evidence type="ECO:0000313" key="2">
    <source>
        <dbReference type="EMBL" id="MFC3712157.1"/>
    </source>
</evidence>
<dbReference type="Proteomes" id="UP001595615">
    <property type="component" value="Unassembled WGS sequence"/>
</dbReference>
<name>A0ABV7XA41_9SPHN</name>
<dbReference type="InterPro" id="IPR036397">
    <property type="entry name" value="RNaseH_sf"/>
</dbReference>
<evidence type="ECO:0000313" key="3">
    <source>
        <dbReference type="Proteomes" id="UP001595615"/>
    </source>
</evidence>
<dbReference type="PANTHER" id="PTHR30231:SF42">
    <property type="entry name" value="EXONUCLEASE"/>
    <property type="match status" value="1"/>
</dbReference>